<feature type="transmembrane region" description="Helical" evidence="9">
    <location>
        <begin position="333"/>
        <end position="355"/>
    </location>
</feature>
<feature type="transmembrane region" description="Helical" evidence="9">
    <location>
        <begin position="400"/>
        <end position="423"/>
    </location>
</feature>
<dbReference type="Proteomes" id="UP001345691">
    <property type="component" value="Unassembled WGS sequence"/>
</dbReference>
<proteinExistence type="inferred from homology"/>
<feature type="region of interest" description="Disordered" evidence="8">
    <location>
        <begin position="1"/>
        <end position="20"/>
    </location>
</feature>
<protein>
    <recommendedName>
        <fullName evidence="10">Major facilitator superfamily (MFS) profile domain-containing protein</fullName>
    </recommendedName>
</protein>
<evidence type="ECO:0000256" key="9">
    <source>
        <dbReference type="SAM" id="Phobius"/>
    </source>
</evidence>
<dbReference type="PRINTS" id="PR00171">
    <property type="entry name" value="SUGRTRNSPORT"/>
</dbReference>
<evidence type="ECO:0000256" key="8">
    <source>
        <dbReference type="SAM" id="MobiDB-lite"/>
    </source>
</evidence>
<keyword evidence="6 9" id="KW-0472">Membrane</keyword>
<dbReference type="InterPro" id="IPR003663">
    <property type="entry name" value="Sugar/inositol_transpt"/>
</dbReference>
<dbReference type="PROSITE" id="PS00216">
    <property type="entry name" value="SUGAR_TRANSPORT_1"/>
    <property type="match status" value="1"/>
</dbReference>
<organism evidence="11 12">
    <name type="scientific">Exophiala sideris</name>
    <dbReference type="NCBI Taxonomy" id="1016849"/>
    <lineage>
        <taxon>Eukaryota</taxon>
        <taxon>Fungi</taxon>
        <taxon>Dikarya</taxon>
        <taxon>Ascomycota</taxon>
        <taxon>Pezizomycotina</taxon>
        <taxon>Eurotiomycetes</taxon>
        <taxon>Chaetothyriomycetidae</taxon>
        <taxon>Chaetothyriales</taxon>
        <taxon>Herpotrichiellaceae</taxon>
        <taxon>Exophiala</taxon>
    </lineage>
</organism>
<evidence type="ECO:0000259" key="10">
    <source>
        <dbReference type="PROSITE" id="PS50850"/>
    </source>
</evidence>
<evidence type="ECO:0000256" key="4">
    <source>
        <dbReference type="ARBA" id="ARBA00022692"/>
    </source>
</evidence>
<dbReference type="NCBIfam" id="TIGR00879">
    <property type="entry name" value="SP"/>
    <property type="match status" value="1"/>
</dbReference>
<dbReference type="InterPro" id="IPR020846">
    <property type="entry name" value="MFS_dom"/>
</dbReference>
<reference evidence="11 12" key="1">
    <citation type="submission" date="2023-08" db="EMBL/GenBank/DDBJ databases">
        <title>Black Yeasts Isolated from many extreme environments.</title>
        <authorList>
            <person name="Coleine C."/>
            <person name="Stajich J.E."/>
            <person name="Selbmann L."/>
        </authorList>
    </citation>
    <scope>NUCLEOTIDE SEQUENCE [LARGE SCALE GENOMIC DNA]</scope>
    <source>
        <strain evidence="11 12">CCFEE 6328</strain>
    </source>
</reference>
<feature type="transmembrane region" description="Helical" evidence="9">
    <location>
        <begin position="58"/>
        <end position="77"/>
    </location>
</feature>
<evidence type="ECO:0000313" key="11">
    <source>
        <dbReference type="EMBL" id="KAK5054949.1"/>
    </source>
</evidence>
<evidence type="ECO:0000256" key="6">
    <source>
        <dbReference type="ARBA" id="ARBA00023136"/>
    </source>
</evidence>
<dbReference type="InterPro" id="IPR005829">
    <property type="entry name" value="Sugar_transporter_CS"/>
</dbReference>
<feature type="transmembrane region" description="Helical" evidence="9">
    <location>
        <begin position="153"/>
        <end position="172"/>
    </location>
</feature>
<feature type="transmembrane region" description="Helical" evidence="9">
    <location>
        <begin position="429"/>
        <end position="448"/>
    </location>
</feature>
<feature type="transmembrane region" description="Helical" evidence="9">
    <location>
        <begin position="499"/>
        <end position="518"/>
    </location>
</feature>
<accession>A0ABR0J2L0</accession>
<keyword evidence="5 9" id="KW-1133">Transmembrane helix</keyword>
<feature type="domain" description="Major facilitator superfamily (MFS) profile" evidence="10">
    <location>
        <begin position="64"/>
        <end position="522"/>
    </location>
</feature>
<feature type="transmembrane region" description="Helical" evidence="9">
    <location>
        <begin position="178"/>
        <end position="200"/>
    </location>
</feature>
<keyword evidence="4 9" id="KW-0812">Transmembrane</keyword>
<comment type="similarity">
    <text evidence="2 7">Belongs to the major facilitator superfamily. Sugar transporter (TC 2.A.1.1) family.</text>
</comment>
<gene>
    <name evidence="11" type="ORF">LTR69_008517</name>
</gene>
<feature type="compositionally biased region" description="Polar residues" evidence="8">
    <location>
        <begin position="1"/>
        <end position="11"/>
    </location>
</feature>
<evidence type="ECO:0000313" key="12">
    <source>
        <dbReference type="Proteomes" id="UP001345691"/>
    </source>
</evidence>
<evidence type="ECO:0000256" key="2">
    <source>
        <dbReference type="ARBA" id="ARBA00010992"/>
    </source>
</evidence>
<feature type="transmembrane region" description="Helical" evidence="9">
    <location>
        <begin position="97"/>
        <end position="116"/>
    </location>
</feature>
<comment type="caution">
    <text evidence="11">The sequence shown here is derived from an EMBL/GenBank/DDBJ whole genome shotgun (WGS) entry which is preliminary data.</text>
</comment>
<evidence type="ECO:0000256" key="1">
    <source>
        <dbReference type="ARBA" id="ARBA00004141"/>
    </source>
</evidence>
<keyword evidence="3 7" id="KW-0813">Transport</keyword>
<evidence type="ECO:0000256" key="7">
    <source>
        <dbReference type="RuleBase" id="RU003346"/>
    </source>
</evidence>
<dbReference type="SUPFAM" id="SSF103473">
    <property type="entry name" value="MFS general substrate transporter"/>
    <property type="match status" value="1"/>
</dbReference>
<keyword evidence="12" id="KW-1185">Reference proteome</keyword>
<dbReference type="PROSITE" id="PS50850">
    <property type="entry name" value="MFS"/>
    <property type="match status" value="1"/>
</dbReference>
<dbReference type="Pfam" id="PF00083">
    <property type="entry name" value="Sugar_tr"/>
    <property type="match status" value="1"/>
</dbReference>
<dbReference type="EMBL" id="JAVRRF010000021">
    <property type="protein sequence ID" value="KAK5054949.1"/>
    <property type="molecule type" value="Genomic_DNA"/>
</dbReference>
<feature type="transmembrane region" description="Helical" evidence="9">
    <location>
        <begin position="375"/>
        <end position="393"/>
    </location>
</feature>
<comment type="subcellular location">
    <subcellularLocation>
        <location evidence="1">Membrane</location>
        <topology evidence="1">Multi-pass membrane protein</topology>
    </subcellularLocation>
</comment>
<dbReference type="Gene3D" id="1.20.1250.20">
    <property type="entry name" value="MFS general substrate transporter like domains"/>
    <property type="match status" value="1"/>
</dbReference>
<feature type="transmembrane region" description="Helical" evidence="9">
    <location>
        <begin position="220"/>
        <end position="239"/>
    </location>
</feature>
<dbReference type="InterPro" id="IPR050360">
    <property type="entry name" value="MFS_Sugar_Transporters"/>
</dbReference>
<evidence type="ECO:0000256" key="5">
    <source>
        <dbReference type="ARBA" id="ARBA00022989"/>
    </source>
</evidence>
<evidence type="ECO:0000256" key="3">
    <source>
        <dbReference type="ARBA" id="ARBA00022448"/>
    </source>
</evidence>
<name>A0ABR0J2L0_9EURO</name>
<sequence length="552" mass="60804">MGHSPRTSTELPTDKLPPNTEHVELEGAKSRAINSHVGPELAAVLPQHGRPWFLVPSLLRLNIYVGIVMLSATTMGFDGSMMNGLQGLDSWMGYFGNPSGAKLGIMNAVLFLGIVCEHRPRVLLSLLTVSLISTKQLINVPVAWLPDAIGRRYTMLIGSIILITGAAIQGSAKSVSTFIVARLIIGLGNQFASLPAPVLISEIAYPPHRGRATGLFQTNFYLGSIASSWITFGTFHLASTWSWRIPSILQGFFPLIQLLGLWFVPESPRWLASKDRIEEARAVLGKYHAAGDPSHPLVDFEMQEITSHIQAEQELAGMGWGSLIKTKGDRKRLAVSMFVVVVSQFSGNSVITYYLSLVLDTIGVTDSFTKTLINGILQIFNFFAAIGGSLAVDRLGRRTLWLWSCVGMLCTYIIFTACSAAFVDSRNHATAVVVIVFIFLYFFHYDIAVTPLTFAYPTEILPFHARQKGMACVNFGNGALLIFNAFVNPIALEAIGWKYYLVWVVLLAIITVVVYLFFAETKGRPLEEIPDIFEGPAIVPKHARRLLQRRST</sequence>
<dbReference type="PANTHER" id="PTHR48022:SF3">
    <property type="entry name" value="HEXOSE TRANSPORTER PROTEIN (AFU_ORTHOLOGUE AFUA_8G04480)-RELATED"/>
    <property type="match status" value="1"/>
</dbReference>
<dbReference type="InterPro" id="IPR036259">
    <property type="entry name" value="MFS_trans_sf"/>
</dbReference>
<feature type="transmembrane region" description="Helical" evidence="9">
    <location>
        <begin position="469"/>
        <end position="487"/>
    </location>
</feature>
<dbReference type="InterPro" id="IPR005828">
    <property type="entry name" value="MFS_sugar_transport-like"/>
</dbReference>
<dbReference type="PANTHER" id="PTHR48022">
    <property type="entry name" value="PLASTIDIC GLUCOSE TRANSPORTER 4"/>
    <property type="match status" value="1"/>
</dbReference>